<reference evidence="1" key="2">
    <citation type="submission" date="2020-09" db="EMBL/GenBank/DDBJ databases">
        <authorList>
            <person name="Sun Q."/>
            <person name="Zhou Y."/>
        </authorList>
    </citation>
    <scope>NUCLEOTIDE SEQUENCE</scope>
    <source>
        <strain evidence="1">CGMCC 1.15360</strain>
    </source>
</reference>
<evidence type="ECO:0000313" key="1">
    <source>
        <dbReference type="EMBL" id="GGD61702.1"/>
    </source>
</evidence>
<accession>A0A916YU75</accession>
<dbReference type="OrthoDB" id="9941998at2"/>
<evidence type="ECO:0000313" key="2">
    <source>
        <dbReference type="Proteomes" id="UP000612349"/>
    </source>
</evidence>
<dbReference type="RefSeq" id="WP_066773774.1">
    <property type="nucleotide sequence ID" value="NZ_BMIP01000001.1"/>
</dbReference>
<comment type="caution">
    <text evidence="1">The sequence shown here is derived from an EMBL/GenBank/DDBJ whole genome shotgun (WGS) entry which is preliminary data.</text>
</comment>
<organism evidence="1 2">
    <name type="scientific">Croceicoccus mobilis</name>
    <dbReference type="NCBI Taxonomy" id="1703339"/>
    <lineage>
        <taxon>Bacteria</taxon>
        <taxon>Pseudomonadati</taxon>
        <taxon>Pseudomonadota</taxon>
        <taxon>Alphaproteobacteria</taxon>
        <taxon>Sphingomonadales</taxon>
        <taxon>Erythrobacteraceae</taxon>
        <taxon>Croceicoccus</taxon>
    </lineage>
</organism>
<protein>
    <submittedName>
        <fullName evidence="1">Uncharacterized protein</fullName>
    </submittedName>
</protein>
<proteinExistence type="predicted"/>
<sequence>MERLAWKTARIVGHPDGDIWAAISAHHFEDAAGALDAMAGATALMEDALPAGGLVAEYLFCETLERAALVAEIDAMQARREFLQCSRMIETLQLAHAQIKAARHRYVSATMSALAKIGDAKARDAFRDFLDGYAFAAMQAQRGDNGAPLIISWEARHDS</sequence>
<dbReference type="AlphaFoldDB" id="A0A916YU75"/>
<gene>
    <name evidence="1" type="ORF">GCM10010990_08980</name>
</gene>
<keyword evidence="2" id="KW-1185">Reference proteome</keyword>
<dbReference type="EMBL" id="BMIP01000001">
    <property type="protein sequence ID" value="GGD61702.1"/>
    <property type="molecule type" value="Genomic_DNA"/>
</dbReference>
<dbReference type="Proteomes" id="UP000612349">
    <property type="component" value="Unassembled WGS sequence"/>
</dbReference>
<name>A0A916YU75_9SPHN</name>
<reference evidence="1" key="1">
    <citation type="journal article" date="2014" name="Int. J. Syst. Evol. Microbiol.">
        <title>Complete genome sequence of Corynebacterium casei LMG S-19264T (=DSM 44701T), isolated from a smear-ripened cheese.</title>
        <authorList>
            <consortium name="US DOE Joint Genome Institute (JGI-PGF)"/>
            <person name="Walter F."/>
            <person name="Albersmeier A."/>
            <person name="Kalinowski J."/>
            <person name="Ruckert C."/>
        </authorList>
    </citation>
    <scope>NUCLEOTIDE SEQUENCE</scope>
    <source>
        <strain evidence="1">CGMCC 1.15360</strain>
    </source>
</reference>